<feature type="compositionally biased region" description="Polar residues" evidence="1">
    <location>
        <begin position="1"/>
        <end position="12"/>
    </location>
</feature>
<protein>
    <submittedName>
        <fullName evidence="2">Uncharacterized protein</fullName>
    </submittedName>
</protein>
<keyword evidence="3" id="KW-1185">Reference proteome</keyword>
<evidence type="ECO:0000313" key="3">
    <source>
        <dbReference type="Proteomes" id="UP000274822"/>
    </source>
</evidence>
<proteinExistence type="predicted"/>
<gene>
    <name evidence="2" type="ORF">BC938DRAFT_476704</name>
</gene>
<organism evidence="2 3">
    <name type="scientific">Jimgerdemannia flammicorona</name>
    <dbReference type="NCBI Taxonomy" id="994334"/>
    <lineage>
        <taxon>Eukaryota</taxon>
        <taxon>Fungi</taxon>
        <taxon>Fungi incertae sedis</taxon>
        <taxon>Mucoromycota</taxon>
        <taxon>Mucoromycotina</taxon>
        <taxon>Endogonomycetes</taxon>
        <taxon>Endogonales</taxon>
        <taxon>Endogonaceae</taxon>
        <taxon>Jimgerdemannia</taxon>
    </lineage>
</organism>
<dbReference type="Proteomes" id="UP000274822">
    <property type="component" value="Unassembled WGS sequence"/>
</dbReference>
<name>A0A433PEZ5_9FUNG</name>
<feature type="region of interest" description="Disordered" evidence="1">
    <location>
        <begin position="1"/>
        <end position="55"/>
    </location>
</feature>
<evidence type="ECO:0000313" key="2">
    <source>
        <dbReference type="EMBL" id="RUS16097.1"/>
    </source>
</evidence>
<feature type="compositionally biased region" description="Polar residues" evidence="1">
    <location>
        <begin position="43"/>
        <end position="55"/>
    </location>
</feature>
<accession>A0A433PEZ5</accession>
<sequence>TPLGQEASSSSSLHDHGERVNPSQQQHPRHTVERHKYCPQDPQEGSSRLPNQQETVRLSEKSNMFQSDGAELNFPQEDAHIKIDRAETHANVQYATRSHQLKHAERRMPHTFDIPARIVHVGGAETEFSDEFCDDESDAPPTMATMLVRHSDYKSLDHSIKAPGNESLASDAKRLKHNLSPNPELYSFDNIGGQETCKRRGVGSSALLSCYIAHNSMDTDDGLSVKQENLDPTGLISDTGEIGVVGKQMFSPRTILEADNRASGQCDVGAGNRKTDDDEMNSIKFAIENAGDVDSLFSHRYHASLIPSTTKPPLVSNEPTILSPVPASREKTGSLSITITSKKEEKSHMVISLSELKRAMSLASCETSIGTAFVKVYCDRLEFTRPLSANFNSPKFRTYKTSLLFISSVDVRQASITRLGQLKLTPTKGYMLVAYVTDGSGVEQCSTSNLAVVATSEIPVLLGNKIVTELMELNHTELIAIKKTEGDKSVGRYFGRLRDKVVGVEALLELDITSVTSVTPAILRKSFNGIRTKTALGETVSRDSIETPVWAPLVVGYEKTSPLGCHTE</sequence>
<evidence type="ECO:0000256" key="1">
    <source>
        <dbReference type="SAM" id="MobiDB-lite"/>
    </source>
</evidence>
<comment type="caution">
    <text evidence="2">The sequence shown here is derived from an EMBL/GenBank/DDBJ whole genome shotgun (WGS) entry which is preliminary data.</text>
</comment>
<dbReference type="AlphaFoldDB" id="A0A433PEZ5"/>
<reference evidence="2 3" key="1">
    <citation type="journal article" date="2018" name="New Phytol.">
        <title>Phylogenomics of Endogonaceae and evolution of mycorrhizas within Mucoromycota.</title>
        <authorList>
            <person name="Chang Y."/>
            <person name="Desiro A."/>
            <person name="Na H."/>
            <person name="Sandor L."/>
            <person name="Lipzen A."/>
            <person name="Clum A."/>
            <person name="Barry K."/>
            <person name="Grigoriev I.V."/>
            <person name="Martin F.M."/>
            <person name="Stajich J.E."/>
            <person name="Smith M.E."/>
            <person name="Bonito G."/>
            <person name="Spatafora J.W."/>
        </authorList>
    </citation>
    <scope>NUCLEOTIDE SEQUENCE [LARGE SCALE GENOMIC DNA]</scope>
    <source>
        <strain evidence="2 3">AD002</strain>
    </source>
</reference>
<feature type="non-terminal residue" evidence="2">
    <location>
        <position position="1"/>
    </location>
</feature>
<dbReference type="EMBL" id="RBNJ01024698">
    <property type="protein sequence ID" value="RUS16097.1"/>
    <property type="molecule type" value="Genomic_DNA"/>
</dbReference>